<feature type="chain" id="PRO_5032657452" evidence="3">
    <location>
        <begin position="27"/>
        <end position="752"/>
    </location>
</feature>
<dbReference type="RefSeq" id="WP_160363998.1">
    <property type="nucleotide sequence ID" value="NZ_JACEIB010000027.1"/>
</dbReference>
<gene>
    <name evidence="5" type="ORF">HZF05_18670</name>
</gene>
<evidence type="ECO:0000313" key="5">
    <source>
        <dbReference type="EMBL" id="MBA2936111.1"/>
    </source>
</evidence>
<dbReference type="InterPro" id="IPR001764">
    <property type="entry name" value="Glyco_hydro_3_N"/>
</dbReference>
<dbReference type="InterPro" id="IPR013783">
    <property type="entry name" value="Ig-like_fold"/>
</dbReference>
<dbReference type="Proteomes" id="UP000570166">
    <property type="component" value="Unassembled WGS sequence"/>
</dbReference>
<keyword evidence="3" id="KW-0732">Signal</keyword>
<dbReference type="FunFam" id="3.40.50.1700:FF:000011">
    <property type="entry name" value="Exported beta-glucosidase"/>
    <property type="match status" value="1"/>
</dbReference>
<comment type="similarity">
    <text evidence="1">Belongs to the glycosyl hydrolase 3 family.</text>
</comment>
<dbReference type="InterPro" id="IPR036881">
    <property type="entry name" value="Glyco_hydro_3_C_sf"/>
</dbReference>
<proteinExistence type="inferred from homology"/>
<sequence length="752" mass="78495">MRATRPALRTVLLSGIALSLSAPAIAAAPAKPWLDRTLSPEARAAALVKAMTPDEKFQLVRTWFPPLSTGKPGAPTDMIPSAGEMVGIPRLGIPTLRESDASLGVANQVEQRKGDTATALPASLATAASFDPEVAYEGGAMIGAEARAKRFNVLLAGGTNLTRDPWGGRDFEYLGEDPLLSGIMVGAHIKGVQSNHIVSTIKHYVLNAQETGRMVYDARIGQSALHESDLLAFQIGIEKGRPGSVMCSYNIINGDHGCESHETLTNVLRGDWGYKGWVMSDWGAVHSTEKAANAGLDQDSGGELDDGDWFRDKLRAAVAKGSVPQARLDAMVRNILTGVIESGLYDDPSPQMVQPIDTDAHALVAQKAAEEGIVLLRNEGNILPLAATAKKIVIIGGHADVGVLSGGGSSQVRSTGGVPVEIPLKGGPAASFARTTWHNSSPLKAVQALNPGAEVIYVDGSDAQAAAAAAKSADIALIFATQWRTEAEDITTLSLPDDQDALIAAVAAANPKTAVVLETGGPVLMPWLGKVPAVLAAWYPGQKGGEAIANILFGKVNPSGRLPITFPAAAGQAPRPEPVGLALTAQNDAAANAGSPGGKMDSFPVDYPEGADAGYRWYAKKGETPLFPFGFGLSYTHFAYANLKVTGGATLTVSFDVTNSGKVAGADVPQLYVTPPAGGTQARLAGFERVTLQPGETRHVTLTAERRTLAAWDETARGWHLAGGRYAVAIGHHAGDAALKGEAALTDAKFRP</sequence>
<evidence type="ECO:0000259" key="4">
    <source>
        <dbReference type="SMART" id="SM01217"/>
    </source>
</evidence>
<organism evidence="5 6">
    <name type="scientific">Sphingomonas chungangi</name>
    <dbReference type="NCBI Taxonomy" id="2683589"/>
    <lineage>
        <taxon>Bacteria</taxon>
        <taxon>Pseudomonadati</taxon>
        <taxon>Pseudomonadota</taxon>
        <taxon>Alphaproteobacteria</taxon>
        <taxon>Sphingomonadales</taxon>
        <taxon>Sphingomonadaceae</taxon>
        <taxon>Sphingomonas</taxon>
    </lineage>
</organism>
<dbReference type="AlphaFoldDB" id="A0A838LA19"/>
<dbReference type="Gene3D" id="3.40.50.1700">
    <property type="entry name" value="Glycoside hydrolase family 3 C-terminal domain"/>
    <property type="match status" value="1"/>
</dbReference>
<dbReference type="InterPro" id="IPR036962">
    <property type="entry name" value="Glyco_hydro_3_N_sf"/>
</dbReference>
<dbReference type="PRINTS" id="PR00133">
    <property type="entry name" value="GLHYDRLASE3"/>
</dbReference>
<dbReference type="Pfam" id="PF01915">
    <property type="entry name" value="Glyco_hydro_3_C"/>
    <property type="match status" value="1"/>
</dbReference>
<keyword evidence="6" id="KW-1185">Reference proteome</keyword>
<feature type="signal peptide" evidence="3">
    <location>
        <begin position="1"/>
        <end position="26"/>
    </location>
</feature>
<name>A0A838LA19_9SPHN</name>
<comment type="caution">
    <text evidence="5">The sequence shown here is derived from an EMBL/GenBank/DDBJ whole genome shotgun (WGS) entry which is preliminary data.</text>
</comment>
<dbReference type="Pfam" id="PF00933">
    <property type="entry name" value="Glyco_hydro_3"/>
    <property type="match status" value="1"/>
</dbReference>
<reference evidence="5 6" key="1">
    <citation type="submission" date="2020-07" db="EMBL/GenBank/DDBJ databases">
        <authorList>
            <person name="Sun Q."/>
        </authorList>
    </citation>
    <scope>NUCLEOTIDE SEQUENCE [LARGE SCALE GENOMIC DNA]</scope>
    <source>
        <strain evidence="5 6">CGMCC 1.13654</strain>
    </source>
</reference>
<dbReference type="InterPro" id="IPR017853">
    <property type="entry name" value="GH"/>
</dbReference>
<feature type="domain" description="Fibronectin type III-like" evidence="4">
    <location>
        <begin position="667"/>
        <end position="734"/>
    </location>
</feature>
<dbReference type="Gene3D" id="3.20.20.300">
    <property type="entry name" value="Glycoside hydrolase, family 3, N-terminal domain"/>
    <property type="match status" value="1"/>
</dbReference>
<dbReference type="Pfam" id="PF14310">
    <property type="entry name" value="Fn3-like"/>
    <property type="match status" value="1"/>
</dbReference>
<dbReference type="SUPFAM" id="SSF51445">
    <property type="entry name" value="(Trans)glycosidases"/>
    <property type="match status" value="1"/>
</dbReference>
<dbReference type="PANTHER" id="PTHR42715:SF10">
    <property type="entry name" value="BETA-GLUCOSIDASE"/>
    <property type="match status" value="1"/>
</dbReference>
<dbReference type="InterPro" id="IPR026891">
    <property type="entry name" value="Fn3-like"/>
</dbReference>
<accession>A0A838LA19</accession>
<evidence type="ECO:0000256" key="3">
    <source>
        <dbReference type="SAM" id="SignalP"/>
    </source>
</evidence>
<dbReference type="EMBL" id="JACEIB010000027">
    <property type="protein sequence ID" value="MBA2936111.1"/>
    <property type="molecule type" value="Genomic_DNA"/>
</dbReference>
<dbReference type="InterPro" id="IPR002772">
    <property type="entry name" value="Glyco_hydro_3_C"/>
</dbReference>
<evidence type="ECO:0000256" key="1">
    <source>
        <dbReference type="ARBA" id="ARBA00005336"/>
    </source>
</evidence>
<dbReference type="GO" id="GO:0005975">
    <property type="term" value="P:carbohydrate metabolic process"/>
    <property type="evidence" value="ECO:0007669"/>
    <property type="project" value="InterPro"/>
</dbReference>
<dbReference type="Gene3D" id="2.60.40.10">
    <property type="entry name" value="Immunoglobulins"/>
    <property type="match status" value="1"/>
</dbReference>
<evidence type="ECO:0000256" key="2">
    <source>
        <dbReference type="ARBA" id="ARBA00022801"/>
    </source>
</evidence>
<dbReference type="SMART" id="SM01217">
    <property type="entry name" value="Fn3_like"/>
    <property type="match status" value="1"/>
</dbReference>
<keyword evidence="2 5" id="KW-0378">Hydrolase</keyword>
<dbReference type="InterPro" id="IPR050288">
    <property type="entry name" value="Cellulose_deg_GH3"/>
</dbReference>
<evidence type="ECO:0000313" key="6">
    <source>
        <dbReference type="Proteomes" id="UP000570166"/>
    </source>
</evidence>
<protein>
    <submittedName>
        <fullName evidence="5">Glycoside hydrolase family 3 protein</fullName>
    </submittedName>
</protein>
<dbReference type="PANTHER" id="PTHR42715">
    <property type="entry name" value="BETA-GLUCOSIDASE"/>
    <property type="match status" value="1"/>
</dbReference>
<dbReference type="GO" id="GO:0004553">
    <property type="term" value="F:hydrolase activity, hydrolyzing O-glycosyl compounds"/>
    <property type="evidence" value="ECO:0007669"/>
    <property type="project" value="InterPro"/>
</dbReference>
<dbReference type="SUPFAM" id="SSF52279">
    <property type="entry name" value="Beta-D-glucan exohydrolase, C-terminal domain"/>
    <property type="match status" value="1"/>
</dbReference>